<dbReference type="PANTHER" id="PTHR36966:SF1">
    <property type="entry name" value="REP-ASSOCIATED TYROSINE TRANSPOSASE"/>
    <property type="match status" value="1"/>
</dbReference>
<dbReference type="Gene3D" id="3.30.70.1290">
    <property type="entry name" value="Transposase IS200-like"/>
    <property type="match status" value="1"/>
</dbReference>
<accession>A0A380TEU3</accession>
<reference evidence="2" key="1">
    <citation type="submission" date="2018-07" db="EMBL/GenBank/DDBJ databases">
        <authorList>
            <person name="Quirk P.G."/>
            <person name="Krulwich T.A."/>
        </authorList>
    </citation>
    <scope>NUCLEOTIDE SEQUENCE</scope>
</reference>
<sequence>MVNYRRARVPGAAYFFTVALLDRRKSTLIDHADLLRSVVRGVWYDRRFCIEAAVVLPDHLHVICTLPPGDADYSGRWRAIKARFSRALVGRGVPLVRNRRGEYDLWQRRFWEHLIRDDSDFARHVDYIHYNPVKHGLVIDPCFCATRHRQPGWRGFESFQHIPLTGTPAHHM</sequence>
<proteinExistence type="predicted"/>
<dbReference type="EMBL" id="UIDG01000259">
    <property type="protein sequence ID" value="SUS06816.1"/>
    <property type="molecule type" value="Genomic_DNA"/>
</dbReference>
<dbReference type="GO" id="GO:0004803">
    <property type="term" value="F:transposase activity"/>
    <property type="evidence" value="ECO:0007669"/>
    <property type="project" value="InterPro"/>
</dbReference>
<evidence type="ECO:0000259" key="1">
    <source>
        <dbReference type="SMART" id="SM01321"/>
    </source>
</evidence>
<dbReference type="GO" id="GO:0006313">
    <property type="term" value="P:DNA transposition"/>
    <property type="evidence" value="ECO:0007669"/>
    <property type="project" value="InterPro"/>
</dbReference>
<dbReference type="InterPro" id="IPR036515">
    <property type="entry name" value="Transposase_17_sf"/>
</dbReference>
<feature type="domain" description="Transposase IS200-like" evidence="1">
    <location>
        <begin position="9"/>
        <end position="131"/>
    </location>
</feature>
<dbReference type="AlphaFoldDB" id="A0A380TEU3"/>
<dbReference type="InterPro" id="IPR052715">
    <property type="entry name" value="RAYT_transposase"/>
</dbReference>
<evidence type="ECO:0000313" key="2">
    <source>
        <dbReference type="EMBL" id="SUS06816.1"/>
    </source>
</evidence>
<dbReference type="SMART" id="SM01321">
    <property type="entry name" value="Y1_Tnp"/>
    <property type="match status" value="1"/>
</dbReference>
<dbReference type="GO" id="GO:0043565">
    <property type="term" value="F:sequence-specific DNA binding"/>
    <property type="evidence" value="ECO:0007669"/>
    <property type="project" value="TreeGrafter"/>
</dbReference>
<dbReference type="PANTHER" id="PTHR36966">
    <property type="entry name" value="REP-ASSOCIATED TYROSINE TRANSPOSASE"/>
    <property type="match status" value="1"/>
</dbReference>
<gene>
    <name evidence="2" type="ORF">DF3PB_3310001</name>
</gene>
<organism evidence="2">
    <name type="scientific">metagenome</name>
    <dbReference type="NCBI Taxonomy" id="256318"/>
    <lineage>
        <taxon>unclassified sequences</taxon>
        <taxon>metagenomes</taxon>
    </lineage>
</organism>
<name>A0A380TEU3_9ZZZZ</name>
<dbReference type="InterPro" id="IPR002686">
    <property type="entry name" value="Transposase_17"/>
</dbReference>
<dbReference type="SUPFAM" id="SSF143422">
    <property type="entry name" value="Transposase IS200-like"/>
    <property type="match status" value="1"/>
</dbReference>
<protein>
    <submittedName>
        <fullName evidence="2">Transposase</fullName>
    </submittedName>
</protein>
<dbReference type="NCBIfam" id="NF047646">
    <property type="entry name" value="REP_Tyr_transpos"/>
    <property type="match status" value="1"/>
</dbReference>